<evidence type="ECO:0000256" key="7">
    <source>
        <dbReference type="ARBA" id="ARBA00023136"/>
    </source>
</evidence>
<evidence type="ECO:0000313" key="9">
    <source>
        <dbReference type="EMBL" id="GGG61079.1"/>
    </source>
</evidence>
<feature type="transmembrane region" description="Helical" evidence="8">
    <location>
        <begin position="187"/>
        <end position="206"/>
    </location>
</feature>
<keyword evidence="7 8" id="KW-0472">Membrane</keyword>
<protein>
    <submittedName>
        <fullName evidence="9">Germination protein</fullName>
    </submittedName>
</protein>
<keyword evidence="6 8" id="KW-1133">Transmembrane helix</keyword>
<evidence type="ECO:0000256" key="1">
    <source>
        <dbReference type="ARBA" id="ARBA00004141"/>
    </source>
</evidence>
<accession>A0A917GY53</accession>
<feature type="transmembrane region" description="Helical" evidence="8">
    <location>
        <begin position="215"/>
        <end position="238"/>
    </location>
</feature>
<name>A0A917GY53_9BACL</name>
<keyword evidence="5 8" id="KW-0812">Transmembrane</keyword>
<sequence length="364" mass="40212">MTTNPMINVRTFTILVIFFMIGTSILITPAGLANEAKQDAWIAAIAGVIIDCMLALLYVMLGERFGHKTLIELCLAAFGKWAGALLALCYIVFFFILASLMIGDLGFFLTTQIMPETPIEILQILFVAVVVAVIRAGLVVYSRAAEIFFPLLVFMFSLLIMSMLHIIDFRNFQPALEFGLKPVLKGGFSFYGLQEIIVLLMLYPYVKRSGSRKNAFVGGVMVGGIFLIITTACCIGVMSSLVTSNQLYPAYVLAKKISIGHFLERIEGVMMFIWIISIVIKVIITFDAAVLGLAQVCKLKESKPLVIPVGFGMIVMALLCYPNTIFIQDFLSKNWSPFSTIFMIFVPLLLLLTLSVRKGMGGKM</sequence>
<feature type="transmembrane region" description="Helical" evidence="8">
    <location>
        <begin position="121"/>
        <end position="141"/>
    </location>
</feature>
<feature type="transmembrane region" description="Helical" evidence="8">
    <location>
        <begin position="148"/>
        <end position="167"/>
    </location>
</feature>
<dbReference type="GO" id="GO:0009847">
    <property type="term" value="P:spore germination"/>
    <property type="evidence" value="ECO:0007669"/>
    <property type="project" value="InterPro"/>
</dbReference>
<feature type="transmembrane region" description="Helical" evidence="8">
    <location>
        <begin position="12"/>
        <end position="34"/>
    </location>
</feature>
<comment type="subcellular location">
    <subcellularLocation>
        <location evidence="1">Membrane</location>
        <topology evidence="1">Multi-pass membrane protein</topology>
    </subcellularLocation>
</comment>
<dbReference type="PANTHER" id="PTHR34975:SF2">
    <property type="entry name" value="SPORE GERMINATION PROTEIN A2"/>
    <property type="match status" value="1"/>
</dbReference>
<gene>
    <name evidence="9" type="ORF">GCM10010918_13090</name>
</gene>
<dbReference type="Gene3D" id="1.20.1740.10">
    <property type="entry name" value="Amino acid/polyamine transporter I"/>
    <property type="match status" value="1"/>
</dbReference>
<keyword evidence="10" id="KW-1185">Reference proteome</keyword>
<comment type="similarity">
    <text evidence="2">Belongs to the amino acid-polyamine-organocation (APC) superfamily. Spore germination protein (SGP) (TC 2.A.3.9) family.</text>
</comment>
<dbReference type="EMBL" id="BMHY01000002">
    <property type="protein sequence ID" value="GGG61079.1"/>
    <property type="molecule type" value="Genomic_DNA"/>
</dbReference>
<dbReference type="AlphaFoldDB" id="A0A917GY53"/>
<keyword evidence="4" id="KW-0309">Germination</keyword>
<proteinExistence type="inferred from homology"/>
<evidence type="ECO:0000313" key="10">
    <source>
        <dbReference type="Proteomes" id="UP000600247"/>
    </source>
</evidence>
<feature type="transmembrane region" description="Helical" evidence="8">
    <location>
        <begin position="338"/>
        <end position="356"/>
    </location>
</feature>
<dbReference type="NCBIfam" id="TIGR00912">
    <property type="entry name" value="2A0309"/>
    <property type="match status" value="1"/>
</dbReference>
<feature type="transmembrane region" description="Helical" evidence="8">
    <location>
        <begin position="305"/>
        <end position="326"/>
    </location>
</feature>
<keyword evidence="3" id="KW-0813">Transport</keyword>
<dbReference type="Pfam" id="PF03845">
    <property type="entry name" value="Spore_permease"/>
    <property type="match status" value="1"/>
</dbReference>
<dbReference type="RefSeq" id="WP_188888142.1">
    <property type="nucleotide sequence ID" value="NZ_BMHY01000002.1"/>
</dbReference>
<organism evidence="9 10">
    <name type="scientific">Paenibacillus radicis</name>
    <name type="common">ex Gao et al. 2016</name>
    <dbReference type="NCBI Taxonomy" id="1737354"/>
    <lineage>
        <taxon>Bacteria</taxon>
        <taxon>Bacillati</taxon>
        <taxon>Bacillota</taxon>
        <taxon>Bacilli</taxon>
        <taxon>Bacillales</taxon>
        <taxon>Paenibacillaceae</taxon>
        <taxon>Paenibacillus</taxon>
    </lineage>
</organism>
<dbReference type="InterPro" id="IPR004761">
    <property type="entry name" value="Spore_GerAB"/>
</dbReference>
<evidence type="ECO:0000256" key="4">
    <source>
        <dbReference type="ARBA" id="ARBA00022544"/>
    </source>
</evidence>
<dbReference type="Proteomes" id="UP000600247">
    <property type="component" value="Unassembled WGS sequence"/>
</dbReference>
<dbReference type="PANTHER" id="PTHR34975">
    <property type="entry name" value="SPORE GERMINATION PROTEIN A2"/>
    <property type="match status" value="1"/>
</dbReference>
<dbReference type="GO" id="GO:0016020">
    <property type="term" value="C:membrane"/>
    <property type="evidence" value="ECO:0007669"/>
    <property type="project" value="UniProtKB-SubCell"/>
</dbReference>
<comment type="caution">
    <text evidence="9">The sequence shown here is derived from an EMBL/GenBank/DDBJ whole genome shotgun (WGS) entry which is preliminary data.</text>
</comment>
<feature type="transmembrane region" description="Helical" evidence="8">
    <location>
        <begin position="40"/>
        <end position="61"/>
    </location>
</feature>
<reference evidence="9 10" key="1">
    <citation type="journal article" date="2014" name="Int. J. Syst. Evol. Microbiol.">
        <title>Complete genome sequence of Corynebacterium casei LMG S-19264T (=DSM 44701T), isolated from a smear-ripened cheese.</title>
        <authorList>
            <consortium name="US DOE Joint Genome Institute (JGI-PGF)"/>
            <person name="Walter F."/>
            <person name="Albersmeier A."/>
            <person name="Kalinowski J."/>
            <person name="Ruckert C."/>
        </authorList>
    </citation>
    <scope>NUCLEOTIDE SEQUENCE [LARGE SCALE GENOMIC DNA]</scope>
    <source>
        <strain evidence="9 10">CGMCC 1.15286</strain>
    </source>
</reference>
<evidence type="ECO:0000256" key="3">
    <source>
        <dbReference type="ARBA" id="ARBA00022448"/>
    </source>
</evidence>
<evidence type="ECO:0000256" key="5">
    <source>
        <dbReference type="ARBA" id="ARBA00022692"/>
    </source>
</evidence>
<evidence type="ECO:0000256" key="8">
    <source>
        <dbReference type="SAM" id="Phobius"/>
    </source>
</evidence>
<evidence type="ECO:0000256" key="6">
    <source>
        <dbReference type="ARBA" id="ARBA00022989"/>
    </source>
</evidence>
<feature type="transmembrane region" description="Helical" evidence="8">
    <location>
        <begin position="271"/>
        <end position="293"/>
    </location>
</feature>
<feature type="transmembrane region" description="Helical" evidence="8">
    <location>
        <begin position="82"/>
        <end position="109"/>
    </location>
</feature>
<evidence type="ECO:0000256" key="2">
    <source>
        <dbReference type="ARBA" id="ARBA00007998"/>
    </source>
</evidence>